<keyword evidence="3" id="KW-1185">Reference proteome</keyword>
<dbReference type="PROSITE" id="PS51186">
    <property type="entry name" value="GNAT"/>
    <property type="match status" value="1"/>
</dbReference>
<dbReference type="OrthoDB" id="9795206at2"/>
<dbReference type="SUPFAM" id="SSF55729">
    <property type="entry name" value="Acyl-CoA N-acyltransferases (Nat)"/>
    <property type="match status" value="1"/>
</dbReference>
<evidence type="ECO:0000259" key="1">
    <source>
        <dbReference type="PROSITE" id="PS51186"/>
    </source>
</evidence>
<dbReference type="GO" id="GO:0016747">
    <property type="term" value="F:acyltransferase activity, transferring groups other than amino-acyl groups"/>
    <property type="evidence" value="ECO:0007669"/>
    <property type="project" value="InterPro"/>
</dbReference>
<comment type="caution">
    <text evidence="2">The sequence shown here is derived from an EMBL/GenBank/DDBJ whole genome shotgun (WGS) entry which is preliminary data.</text>
</comment>
<accession>A0A401UHH1</accession>
<dbReference type="Gene3D" id="3.40.630.30">
    <property type="match status" value="1"/>
</dbReference>
<evidence type="ECO:0000313" key="3">
    <source>
        <dbReference type="Proteomes" id="UP000287872"/>
    </source>
</evidence>
<name>A0A401UHH1_9CLOT</name>
<dbReference type="InterPro" id="IPR020036">
    <property type="entry name" value="PseH"/>
</dbReference>
<organism evidence="2 3">
    <name type="scientific">Clostridium tagluense</name>
    <dbReference type="NCBI Taxonomy" id="360422"/>
    <lineage>
        <taxon>Bacteria</taxon>
        <taxon>Bacillati</taxon>
        <taxon>Bacillota</taxon>
        <taxon>Clostridia</taxon>
        <taxon>Eubacteriales</taxon>
        <taxon>Clostridiaceae</taxon>
        <taxon>Clostridium</taxon>
    </lineage>
</organism>
<evidence type="ECO:0000313" key="2">
    <source>
        <dbReference type="EMBL" id="GCD09007.1"/>
    </source>
</evidence>
<dbReference type="NCBIfam" id="TIGR03585">
    <property type="entry name" value="PseH"/>
    <property type="match status" value="1"/>
</dbReference>
<dbReference type="Proteomes" id="UP000287872">
    <property type="component" value="Unassembled WGS sequence"/>
</dbReference>
<dbReference type="Pfam" id="PF13302">
    <property type="entry name" value="Acetyltransf_3"/>
    <property type="match status" value="1"/>
</dbReference>
<protein>
    <recommendedName>
        <fullName evidence="1">N-acetyltransferase domain-containing protein</fullName>
    </recommendedName>
</protein>
<dbReference type="RefSeq" id="WP_124998019.1">
    <property type="nucleotide sequence ID" value="NZ_BHYK01000003.1"/>
</dbReference>
<dbReference type="PANTHER" id="PTHR43415:SF3">
    <property type="entry name" value="GNAT-FAMILY ACETYLTRANSFERASE"/>
    <property type="match status" value="1"/>
</dbReference>
<dbReference type="AlphaFoldDB" id="A0A401UHH1"/>
<dbReference type="InterPro" id="IPR016181">
    <property type="entry name" value="Acyl_CoA_acyltransferase"/>
</dbReference>
<sequence length="181" mass="21268">MLITLVKIEKDDLATIANWRMMPEVTKYMYTDPILTLDTQLKWFESIQNDETVKYWIIKIDNTKIGVINLCDIDCKNKKCSWGYYIAETSFRGRGIARSLECNIYDYVFENLNLNKLCGEVFTFNEKVIEIHKKFGSEIEGILKEHIFKNGKKYDVVTMGITKGKWKSIKGNYEYEKITIE</sequence>
<reference evidence="2 3" key="1">
    <citation type="submission" date="2018-11" db="EMBL/GenBank/DDBJ databases">
        <title>Genome sequencing and assembly of Clostridium tagluense strain A121.</title>
        <authorList>
            <person name="Murakami T."/>
            <person name="Segawa T."/>
            <person name="Shcherbakova V.A."/>
            <person name="Mori H."/>
            <person name="Yoshimura Y."/>
        </authorList>
    </citation>
    <scope>NUCLEOTIDE SEQUENCE [LARGE SCALE GENOMIC DNA]</scope>
    <source>
        <strain evidence="2 3">A121</strain>
    </source>
</reference>
<gene>
    <name evidence="2" type="ORF">Ctaglu_06300</name>
</gene>
<feature type="domain" description="N-acetyltransferase" evidence="1">
    <location>
        <begin position="3"/>
        <end position="164"/>
    </location>
</feature>
<dbReference type="PANTHER" id="PTHR43415">
    <property type="entry name" value="SPERMIDINE N(1)-ACETYLTRANSFERASE"/>
    <property type="match status" value="1"/>
</dbReference>
<proteinExistence type="predicted"/>
<dbReference type="InterPro" id="IPR000182">
    <property type="entry name" value="GNAT_dom"/>
</dbReference>
<dbReference type="EMBL" id="BHYK01000003">
    <property type="protein sequence ID" value="GCD09007.1"/>
    <property type="molecule type" value="Genomic_DNA"/>
</dbReference>